<evidence type="ECO:0000256" key="11">
    <source>
        <dbReference type="SAM" id="MobiDB-lite"/>
    </source>
</evidence>
<feature type="compositionally biased region" description="Low complexity" evidence="11">
    <location>
        <begin position="331"/>
        <end position="343"/>
    </location>
</feature>
<organism evidence="16 17">
    <name type="scientific">Sphaerisporangium rufum</name>
    <dbReference type="NCBI Taxonomy" id="1381558"/>
    <lineage>
        <taxon>Bacteria</taxon>
        <taxon>Bacillati</taxon>
        <taxon>Actinomycetota</taxon>
        <taxon>Actinomycetes</taxon>
        <taxon>Streptosporangiales</taxon>
        <taxon>Streptosporangiaceae</taxon>
        <taxon>Sphaerisporangium</taxon>
    </lineage>
</organism>
<dbReference type="Pfam" id="PF07730">
    <property type="entry name" value="HisKA_3"/>
    <property type="match status" value="1"/>
</dbReference>
<proteinExistence type="predicted"/>
<keyword evidence="4 12" id="KW-0812">Transmembrane</keyword>
<keyword evidence="6" id="KW-0418">Kinase</keyword>
<keyword evidence="3" id="KW-0808">Transferase</keyword>
<comment type="caution">
    <text evidence="16">The sequence shown here is derived from an EMBL/GenBank/DDBJ whole genome shotgun (WGS) entry which is preliminary data.</text>
</comment>
<dbReference type="InterPro" id="IPR050482">
    <property type="entry name" value="Sensor_HK_TwoCompSys"/>
</dbReference>
<dbReference type="Gene3D" id="1.20.5.1930">
    <property type="match status" value="1"/>
</dbReference>
<evidence type="ECO:0000256" key="9">
    <source>
        <dbReference type="ARBA" id="ARBA00023012"/>
    </source>
</evidence>
<feature type="region of interest" description="Disordered" evidence="11">
    <location>
        <begin position="330"/>
        <end position="357"/>
    </location>
</feature>
<gene>
    <name evidence="16" type="ORF">Sru01_64170</name>
</gene>
<evidence type="ECO:0008006" key="18">
    <source>
        <dbReference type="Google" id="ProtNLM"/>
    </source>
</evidence>
<keyword evidence="5" id="KW-0547">Nucleotide-binding</keyword>
<dbReference type="InterPro" id="IPR025201">
    <property type="entry name" value="KdpD_TM"/>
</dbReference>
<evidence type="ECO:0000313" key="16">
    <source>
        <dbReference type="EMBL" id="GII81435.1"/>
    </source>
</evidence>
<feature type="domain" description="Signal transduction histidine kinase subgroup 3 dimerisation and phosphoacceptor" evidence="14">
    <location>
        <begin position="141"/>
        <end position="207"/>
    </location>
</feature>
<evidence type="ECO:0000256" key="8">
    <source>
        <dbReference type="ARBA" id="ARBA00022989"/>
    </source>
</evidence>
<evidence type="ECO:0000256" key="5">
    <source>
        <dbReference type="ARBA" id="ARBA00022741"/>
    </source>
</evidence>
<feature type="domain" description="Histidine kinase/HSP90-like ATPase" evidence="13">
    <location>
        <begin position="247"/>
        <end position="331"/>
    </location>
</feature>
<keyword evidence="9" id="KW-0902">Two-component regulatory system</keyword>
<evidence type="ECO:0000256" key="12">
    <source>
        <dbReference type="SAM" id="Phobius"/>
    </source>
</evidence>
<dbReference type="Pfam" id="PF13493">
    <property type="entry name" value="DUF4118"/>
    <property type="match status" value="1"/>
</dbReference>
<evidence type="ECO:0000256" key="2">
    <source>
        <dbReference type="ARBA" id="ARBA00022553"/>
    </source>
</evidence>
<keyword evidence="7" id="KW-0067">ATP-binding</keyword>
<feature type="transmembrane region" description="Helical" evidence="12">
    <location>
        <begin position="54"/>
        <end position="87"/>
    </location>
</feature>
<keyword evidence="10 12" id="KW-0472">Membrane</keyword>
<dbReference type="SUPFAM" id="SSF55874">
    <property type="entry name" value="ATPase domain of HSP90 chaperone/DNA topoisomerase II/histidine kinase"/>
    <property type="match status" value="1"/>
</dbReference>
<dbReference type="Proteomes" id="UP000655287">
    <property type="component" value="Unassembled WGS sequence"/>
</dbReference>
<evidence type="ECO:0000256" key="4">
    <source>
        <dbReference type="ARBA" id="ARBA00022692"/>
    </source>
</evidence>
<dbReference type="InterPro" id="IPR003594">
    <property type="entry name" value="HATPase_dom"/>
</dbReference>
<evidence type="ECO:0000256" key="1">
    <source>
        <dbReference type="ARBA" id="ARBA00004141"/>
    </source>
</evidence>
<comment type="subcellular location">
    <subcellularLocation>
        <location evidence="1">Membrane</location>
        <topology evidence="1">Multi-pass membrane protein</topology>
    </subcellularLocation>
</comment>
<dbReference type="InterPro" id="IPR038318">
    <property type="entry name" value="KdpD_sf"/>
</dbReference>
<feature type="transmembrane region" description="Helical" evidence="12">
    <location>
        <begin position="20"/>
        <end position="42"/>
    </location>
</feature>
<dbReference type="Pfam" id="PF02518">
    <property type="entry name" value="HATPase_c"/>
    <property type="match status" value="1"/>
</dbReference>
<dbReference type="GO" id="GO:0000155">
    <property type="term" value="F:phosphorelay sensor kinase activity"/>
    <property type="evidence" value="ECO:0007669"/>
    <property type="project" value="InterPro"/>
</dbReference>
<dbReference type="EMBL" id="BOOU01000097">
    <property type="protein sequence ID" value="GII81435.1"/>
    <property type="molecule type" value="Genomic_DNA"/>
</dbReference>
<dbReference type="PANTHER" id="PTHR24421">
    <property type="entry name" value="NITRATE/NITRITE SENSOR PROTEIN NARX-RELATED"/>
    <property type="match status" value="1"/>
</dbReference>
<reference evidence="16" key="1">
    <citation type="submission" date="2021-01" db="EMBL/GenBank/DDBJ databases">
        <title>Whole genome shotgun sequence of Sphaerisporangium rufum NBRC 109079.</title>
        <authorList>
            <person name="Komaki H."/>
            <person name="Tamura T."/>
        </authorList>
    </citation>
    <scope>NUCLEOTIDE SEQUENCE</scope>
    <source>
        <strain evidence="16">NBRC 109079</strain>
    </source>
</reference>
<dbReference type="GO" id="GO:0016020">
    <property type="term" value="C:membrane"/>
    <property type="evidence" value="ECO:0007669"/>
    <property type="project" value="UniProtKB-SubCell"/>
</dbReference>
<feature type="compositionally biased region" description="Basic residues" evidence="11">
    <location>
        <begin position="344"/>
        <end position="357"/>
    </location>
</feature>
<accession>A0A919V8K5</accession>
<feature type="domain" description="Sensor protein KdpD transmembrane" evidence="15">
    <location>
        <begin position="22"/>
        <end position="123"/>
    </location>
</feature>
<dbReference type="InterPro" id="IPR011712">
    <property type="entry name" value="Sig_transdc_His_kin_sub3_dim/P"/>
</dbReference>
<evidence type="ECO:0000256" key="3">
    <source>
        <dbReference type="ARBA" id="ARBA00022679"/>
    </source>
</evidence>
<evidence type="ECO:0000256" key="6">
    <source>
        <dbReference type="ARBA" id="ARBA00022777"/>
    </source>
</evidence>
<name>A0A919V8K5_9ACTN</name>
<evidence type="ECO:0000256" key="10">
    <source>
        <dbReference type="ARBA" id="ARBA00023136"/>
    </source>
</evidence>
<dbReference type="GO" id="GO:0046983">
    <property type="term" value="F:protein dimerization activity"/>
    <property type="evidence" value="ECO:0007669"/>
    <property type="project" value="InterPro"/>
</dbReference>
<keyword evidence="8 12" id="KW-1133">Transmembrane helix</keyword>
<evidence type="ECO:0000259" key="15">
    <source>
        <dbReference type="Pfam" id="PF13493"/>
    </source>
</evidence>
<evidence type="ECO:0000256" key="7">
    <source>
        <dbReference type="ARBA" id="ARBA00022840"/>
    </source>
</evidence>
<keyword evidence="2" id="KW-0597">Phosphoprotein</keyword>
<dbReference type="RefSeq" id="WP_203993681.1">
    <property type="nucleotide sequence ID" value="NZ_BOOU01000097.1"/>
</dbReference>
<evidence type="ECO:0000259" key="14">
    <source>
        <dbReference type="Pfam" id="PF07730"/>
    </source>
</evidence>
<sequence>MSGSPLGAVLRAERPSAASGIVVALACLAAETAIVHAIVVFGRVAPASAPAIIYLAGVLLMAVGWGTAAATAMALASALIFGALFLYPAGGPAEWVILPVFVLVAVLTGSLAGHARARAAAERAGLAASRARIVASTDDTRRRIERDLHDGPQQRLIALGLDLRRAALEVPPQTPELRECLERAARGLAEVAEELREISRGLHPAVLSVSGLAPALKTVARRCPIPVRLAPLDGLDARPLPERAAVAVYHVVAEALADAAGDAGASAAEVGVRLAGDRVRVTVHDDGAGHGHTRGAGLVALRDRVEALGGELRVCSPPGGGTTLVAELPARDAAAVSSPARPAGPRRARGPRGRPDR</sequence>
<keyword evidence="17" id="KW-1185">Reference proteome</keyword>
<protein>
    <recommendedName>
        <fullName evidence="18">Histidine kinase</fullName>
    </recommendedName>
</protein>
<evidence type="ECO:0000313" key="17">
    <source>
        <dbReference type="Proteomes" id="UP000655287"/>
    </source>
</evidence>
<feature type="transmembrane region" description="Helical" evidence="12">
    <location>
        <begin position="93"/>
        <end position="113"/>
    </location>
</feature>
<dbReference type="Gene3D" id="3.30.565.10">
    <property type="entry name" value="Histidine kinase-like ATPase, C-terminal domain"/>
    <property type="match status" value="1"/>
</dbReference>
<dbReference type="InterPro" id="IPR036890">
    <property type="entry name" value="HATPase_C_sf"/>
</dbReference>
<dbReference type="Gene3D" id="1.20.120.620">
    <property type="entry name" value="Backbone structure of the membrane domain of e. Coli histidine kinase receptor kdpd"/>
    <property type="match status" value="1"/>
</dbReference>
<evidence type="ECO:0000259" key="13">
    <source>
        <dbReference type="Pfam" id="PF02518"/>
    </source>
</evidence>
<dbReference type="AlphaFoldDB" id="A0A919V8K5"/>
<dbReference type="GO" id="GO:0005524">
    <property type="term" value="F:ATP binding"/>
    <property type="evidence" value="ECO:0007669"/>
    <property type="project" value="UniProtKB-KW"/>
</dbReference>